<reference evidence="3 4" key="1">
    <citation type="submission" date="2024-01" db="EMBL/GenBank/DDBJ databases">
        <title>The genomes of 5 underutilized Papilionoideae crops provide insights into root nodulation and disease resistanc.</title>
        <authorList>
            <person name="Yuan L."/>
        </authorList>
    </citation>
    <scope>NUCLEOTIDE SEQUENCE [LARGE SCALE GENOMIC DNA]</scope>
    <source>
        <strain evidence="3">ZHUSHIDOU_FW_LH</strain>
        <tissue evidence="3">Leaf</tissue>
    </source>
</reference>
<dbReference type="InterPro" id="IPR027417">
    <property type="entry name" value="P-loop_NTPase"/>
</dbReference>
<dbReference type="GO" id="GO:0016887">
    <property type="term" value="F:ATP hydrolysis activity"/>
    <property type="evidence" value="ECO:0007669"/>
    <property type="project" value="TreeGrafter"/>
</dbReference>
<dbReference type="AlphaFoldDB" id="A0AAN9F0P4"/>
<dbReference type="PANTHER" id="PTHR11638">
    <property type="entry name" value="ATP-DEPENDENT CLP PROTEASE"/>
    <property type="match status" value="1"/>
</dbReference>
<dbReference type="GO" id="GO:0005737">
    <property type="term" value="C:cytoplasm"/>
    <property type="evidence" value="ECO:0007669"/>
    <property type="project" value="TreeGrafter"/>
</dbReference>
<evidence type="ECO:0000313" key="3">
    <source>
        <dbReference type="EMBL" id="KAK7266766.1"/>
    </source>
</evidence>
<dbReference type="PANTHER" id="PTHR11638:SF18">
    <property type="entry name" value="HEAT SHOCK PROTEIN 104"/>
    <property type="match status" value="1"/>
</dbReference>
<dbReference type="Proteomes" id="UP001372338">
    <property type="component" value="Unassembled WGS sequence"/>
</dbReference>
<dbReference type="GO" id="GO:0034605">
    <property type="term" value="P:cellular response to heat"/>
    <property type="evidence" value="ECO:0007669"/>
    <property type="project" value="TreeGrafter"/>
</dbReference>
<dbReference type="Gene3D" id="3.40.50.300">
    <property type="entry name" value="P-loop containing nucleotide triphosphate hydrolases"/>
    <property type="match status" value="1"/>
</dbReference>
<evidence type="ECO:0000256" key="2">
    <source>
        <dbReference type="ARBA" id="ARBA00022840"/>
    </source>
</evidence>
<gene>
    <name evidence="3" type="ORF">RIF29_19421</name>
</gene>
<protein>
    <submittedName>
        <fullName evidence="3">Uncharacterized protein</fullName>
    </submittedName>
</protein>
<organism evidence="3 4">
    <name type="scientific">Crotalaria pallida</name>
    <name type="common">Smooth rattlebox</name>
    <name type="synonym">Crotalaria striata</name>
    <dbReference type="NCBI Taxonomy" id="3830"/>
    <lineage>
        <taxon>Eukaryota</taxon>
        <taxon>Viridiplantae</taxon>
        <taxon>Streptophyta</taxon>
        <taxon>Embryophyta</taxon>
        <taxon>Tracheophyta</taxon>
        <taxon>Spermatophyta</taxon>
        <taxon>Magnoliopsida</taxon>
        <taxon>eudicotyledons</taxon>
        <taxon>Gunneridae</taxon>
        <taxon>Pentapetalae</taxon>
        <taxon>rosids</taxon>
        <taxon>fabids</taxon>
        <taxon>Fabales</taxon>
        <taxon>Fabaceae</taxon>
        <taxon>Papilionoideae</taxon>
        <taxon>50 kb inversion clade</taxon>
        <taxon>genistoids sensu lato</taxon>
        <taxon>core genistoids</taxon>
        <taxon>Crotalarieae</taxon>
        <taxon>Crotalaria</taxon>
    </lineage>
</organism>
<dbReference type="InterPro" id="IPR050130">
    <property type="entry name" value="ClpA_ClpB"/>
</dbReference>
<dbReference type="EMBL" id="JAYWIO010000004">
    <property type="protein sequence ID" value="KAK7266766.1"/>
    <property type="molecule type" value="Genomic_DNA"/>
</dbReference>
<keyword evidence="4" id="KW-1185">Reference proteome</keyword>
<evidence type="ECO:0000256" key="1">
    <source>
        <dbReference type="ARBA" id="ARBA00022741"/>
    </source>
</evidence>
<sequence length="101" mass="11576">MTSNVGSQYILNTDDDTVPKELAYETIKHRVMDAARSIFRPNFMNRVDDYILFQPLDHDQISSIVRLQFQPNGILAITYLVSKLLGKKPLNFMKSSGKQDL</sequence>
<keyword evidence="1" id="KW-0547">Nucleotide-binding</keyword>
<proteinExistence type="predicted"/>
<comment type="caution">
    <text evidence="3">The sequence shown here is derived from an EMBL/GenBank/DDBJ whole genome shotgun (WGS) entry which is preliminary data.</text>
</comment>
<dbReference type="GO" id="GO:0005524">
    <property type="term" value="F:ATP binding"/>
    <property type="evidence" value="ECO:0007669"/>
    <property type="project" value="UniProtKB-KW"/>
</dbReference>
<accession>A0AAN9F0P4</accession>
<name>A0AAN9F0P4_CROPI</name>
<evidence type="ECO:0000313" key="4">
    <source>
        <dbReference type="Proteomes" id="UP001372338"/>
    </source>
</evidence>
<keyword evidence="2" id="KW-0067">ATP-binding</keyword>
<dbReference type="SUPFAM" id="SSF52540">
    <property type="entry name" value="P-loop containing nucleoside triphosphate hydrolases"/>
    <property type="match status" value="1"/>
</dbReference>